<dbReference type="PRINTS" id="PR00364">
    <property type="entry name" value="DISEASERSIST"/>
</dbReference>
<dbReference type="PANTHER" id="PTHR47691:SF3">
    <property type="entry name" value="HTH-TYPE TRANSCRIPTIONAL REGULATOR RV0890C-RELATED"/>
    <property type="match status" value="1"/>
</dbReference>
<dbReference type="Gene3D" id="3.40.50.300">
    <property type="entry name" value="P-loop containing nucleotide triphosphate hydrolases"/>
    <property type="match status" value="1"/>
</dbReference>
<dbReference type="SUPFAM" id="SSF52540">
    <property type="entry name" value="P-loop containing nucleoside triphosphate hydrolases"/>
    <property type="match status" value="1"/>
</dbReference>
<dbReference type="InterPro" id="IPR027417">
    <property type="entry name" value="P-loop_NTPase"/>
</dbReference>
<organism evidence="2 3">
    <name type="scientific">Funiculus sociatus GB2-A5</name>
    <dbReference type="NCBI Taxonomy" id="2933946"/>
    <lineage>
        <taxon>Bacteria</taxon>
        <taxon>Bacillati</taxon>
        <taxon>Cyanobacteriota</taxon>
        <taxon>Cyanophyceae</taxon>
        <taxon>Coleofasciculales</taxon>
        <taxon>Coleofasciculaceae</taxon>
        <taxon>Funiculus</taxon>
    </lineage>
</organism>
<dbReference type="PANTHER" id="PTHR47691">
    <property type="entry name" value="REGULATOR-RELATED"/>
    <property type="match status" value="1"/>
</dbReference>
<gene>
    <name evidence="2" type="ORF">NDI37_10280</name>
</gene>
<evidence type="ECO:0000313" key="3">
    <source>
        <dbReference type="Proteomes" id="UP001442494"/>
    </source>
</evidence>
<dbReference type="Pfam" id="PF00931">
    <property type="entry name" value="NB-ARC"/>
    <property type="match status" value="1"/>
</dbReference>
<comment type="caution">
    <text evidence="2">The sequence shown here is derived from an EMBL/GenBank/DDBJ whole genome shotgun (WGS) entry which is preliminary data.</text>
</comment>
<dbReference type="EMBL" id="JAMPKK010000018">
    <property type="protein sequence ID" value="MEP0864856.1"/>
    <property type="molecule type" value="Genomic_DNA"/>
</dbReference>
<accession>A0ABV0JN55</accession>
<dbReference type="Proteomes" id="UP001442494">
    <property type="component" value="Unassembled WGS sequence"/>
</dbReference>
<name>A0ABV0JN55_9CYAN</name>
<dbReference type="RefSeq" id="WP_190425547.1">
    <property type="nucleotide sequence ID" value="NZ_JAMPKK010000018.1"/>
</dbReference>
<evidence type="ECO:0000259" key="1">
    <source>
        <dbReference type="Pfam" id="PF00931"/>
    </source>
</evidence>
<sequence>MESTVNEQEADFQEAANNWNLEKLYIDLASAKGRSLTPVEKKFLRGLLCGYSPAEIADTVYKSRTSSAVRVYLSNGLYKYIQELLIRQTGDTIKIKNWSRVTNLLSKAGYKTESVNLLEQNQSEAEETLQSTVVADQHQDWEEVIDVEDFYGSQEELATLEQWIVNDSCRLVALLGMGGIGKTALAVKLAEQISENFEFVIWRSLRHAPPIQDLVASLIQFLSQGQETVDSLSAEVTISRLMTYIRSRRCLLILDQAEAVLCSGKNAGYYSYEYQVYGELFRRLGEERHPSCCILTSREKPKEIAALEGANLPVRCLELRGLAASNAQELLQLKGLIGEPEECRVLINRYSGNPLILKIVATTIKDIFNGNITDFLSKEIVVFGDVRDLLDIHFERLSNIERKVMYWLAIRHKSVSVGAFQEEIAPGISKREQMEAIESLRRRSLLEKNLTNFTLLPVVRAYLAEKLVE</sequence>
<reference evidence="2 3" key="1">
    <citation type="submission" date="2022-04" db="EMBL/GenBank/DDBJ databases">
        <title>Positive selection, recombination, and allopatry shape intraspecific diversity of widespread and dominant cyanobacteria.</title>
        <authorList>
            <person name="Wei J."/>
            <person name="Shu W."/>
            <person name="Hu C."/>
        </authorList>
    </citation>
    <scope>NUCLEOTIDE SEQUENCE [LARGE SCALE GENOMIC DNA]</scope>
    <source>
        <strain evidence="2 3">GB2-A5</strain>
    </source>
</reference>
<evidence type="ECO:0000313" key="2">
    <source>
        <dbReference type="EMBL" id="MEP0864856.1"/>
    </source>
</evidence>
<feature type="domain" description="NB-ARC" evidence="1">
    <location>
        <begin position="156"/>
        <end position="255"/>
    </location>
</feature>
<dbReference type="InterPro" id="IPR002182">
    <property type="entry name" value="NB-ARC"/>
</dbReference>
<protein>
    <submittedName>
        <fullName evidence="2">NB-ARC domain-containing protein</fullName>
    </submittedName>
</protein>
<proteinExistence type="predicted"/>
<keyword evidence="3" id="KW-1185">Reference proteome</keyword>